<accession>A0A850PZR3</accession>
<gene>
    <name evidence="1" type="ORF">HJ536_02600</name>
</gene>
<sequence>MKGSTSRYMFAAALGAVALGIGGAMQYGPIKMASAASGHDTPNLPIDPEYVHLAAIPLEVIHDVTELSSQPEPMVKSSRVMAQPTSECEIKMTAEPAAAAMVSVSISAPCQVSAPVTIHHNGLMFTEATDDRGMLKLDIPALAENALFMADFGGNDVAVAATDVSSFIFYDRAVVQWQGQSDLELHAREFSADYTGPGHVWRNAARSTNTAATGTGGMLVQLGNPNLPHARLAEVYTYPSLTSEKAGDVLLSVEAAVTTANCAKDVNAQILQTNGSDRVRVQDVLISVPECDAVGELLVLQNVLDDLKIASR</sequence>
<dbReference type="RefSeq" id="WP_177156553.1">
    <property type="nucleotide sequence ID" value="NZ_JABCJE010000001.1"/>
</dbReference>
<dbReference type="AlphaFoldDB" id="A0A850PZR3"/>
<organism evidence="1 2">
    <name type="scientific">Donghicola mangrovi</name>
    <dbReference type="NCBI Taxonomy" id="2729614"/>
    <lineage>
        <taxon>Bacteria</taxon>
        <taxon>Pseudomonadati</taxon>
        <taxon>Pseudomonadota</taxon>
        <taxon>Alphaproteobacteria</taxon>
        <taxon>Rhodobacterales</taxon>
        <taxon>Roseobacteraceae</taxon>
        <taxon>Donghicola</taxon>
    </lineage>
</organism>
<evidence type="ECO:0000313" key="1">
    <source>
        <dbReference type="EMBL" id="NVO22234.1"/>
    </source>
</evidence>
<proteinExistence type="predicted"/>
<reference evidence="1 2" key="1">
    <citation type="submission" date="2020-04" db="EMBL/GenBank/DDBJ databases">
        <title>Donghicola sp., a member of the Rhodobacteraceae family isolated from mangrove forest in Thailand.</title>
        <authorList>
            <person name="Charoenyingcharoen P."/>
            <person name="Yukphan P."/>
        </authorList>
    </citation>
    <scope>NUCLEOTIDE SEQUENCE [LARGE SCALE GENOMIC DNA]</scope>
    <source>
        <strain evidence="1 2">B5-SW-15</strain>
    </source>
</reference>
<comment type="caution">
    <text evidence="1">The sequence shown here is derived from an EMBL/GenBank/DDBJ whole genome shotgun (WGS) entry which is preliminary data.</text>
</comment>
<dbReference type="Proteomes" id="UP000592216">
    <property type="component" value="Unassembled WGS sequence"/>
</dbReference>
<protein>
    <submittedName>
        <fullName evidence="1">Translocase</fullName>
    </submittedName>
</protein>
<dbReference type="EMBL" id="JABCJE010000001">
    <property type="protein sequence ID" value="NVO22234.1"/>
    <property type="molecule type" value="Genomic_DNA"/>
</dbReference>
<evidence type="ECO:0000313" key="2">
    <source>
        <dbReference type="Proteomes" id="UP000592216"/>
    </source>
</evidence>
<name>A0A850PZR3_9RHOB</name>